<feature type="binding site" evidence="3">
    <location>
        <position position="224"/>
    </location>
    <ligand>
        <name>Fe cation</name>
        <dbReference type="ChEBI" id="CHEBI:24875"/>
    </ligand>
</feature>
<organism evidence="5 6">
    <name type="scientific">Ketobacter alkanivorans</name>
    <dbReference type="NCBI Taxonomy" id="1917421"/>
    <lineage>
        <taxon>Bacteria</taxon>
        <taxon>Pseudomonadati</taxon>
        <taxon>Pseudomonadota</taxon>
        <taxon>Gammaproteobacteria</taxon>
        <taxon>Pseudomonadales</taxon>
        <taxon>Ketobacteraceae</taxon>
        <taxon>Ketobacter</taxon>
    </lineage>
</organism>
<dbReference type="KEGG" id="kak:Kalk_08650"/>
<sequence length="336" mass="36954">MKSAVVVLARLTLILGVLVSPWANAGQEVVVYSARSEGLIKPIFDLYTQQTGVKVVLLNDEAGPLIARLAAEGSRTPADMLMTVDAGNLWYAADQGLLRPIKSRVLEAVVPDQYQDEDNRWFGLSLRARTIVYSKARVQPQQLSTYQDLADPKWKGKLCLRTAKKVYNQSMLAMLMERQGEQATEQMVKGWVSNLAAPVFANDTALIEAIVAGQCDVGIVNTYYFGRLQMANPEIPAALFWPNQSTTGVHVNISGAGVTTHAKSPKAAQALLEWLAKRSAQEAFAGINMEYPVNDATRLDPIVESWGEFKADPLNLEAAGRRQKDAIMLMDRAGYR</sequence>
<feature type="signal peptide" evidence="4">
    <location>
        <begin position="1"/>
        <end position="25"/>
    </location>
</feature>
<dbReference type="GO" id="GO:0030288">
    <property type="term" value="C:outer membrane-bounded periplasmic space"/>
    <property type="evidence" value="ECO:0007669"/>
    <property type="project" value="TreeGrafter"/>
</dbReference>
<keyword evidence="3" id="KW-0408">Iron</keyword>
<proteinExistence type="inferred from homology"/>
<dbReference type="GO" id="GO:0046872">
    <property type="term" value="F:metal ion binding"/>
    <property type="evidence" value="ECO:0007669"/>
    <property type="project" value="UniProtKB-KW"/>
</dbReference>
<dbReference type="Pfam" id="PF13343">
    <property type="entry name" value="SBP_bac_6"/>
    <property type="match status" value="1"/>
</dbReference>
<evidence type="ECO:0000313" key="6">
    <source>
        <dbReference type="Proteomes" id="UP000235116"/>
    </source>
</evidence>
<dbReference type="Proteomes" id="UP000235116">
    <property type="component" value="Chromosome"/>
</dbReference>
<comment type="similarity">
    <text evidence="1">Belongs to the bacterial solute-binding protein 1 family.</text>
</comment>
<dbReference type="PIRSF" id="PIRSF002825">
    <property type="entry name" value="CfbpA"/>
    <property type="match status" value="1"/>
</dbReference>
<evidence type="ECO:0000256" key="4">
    <source>
        <dbReference type="SAM" id="SignalP"/>
    </source>
</evidence>
<accession>A0A2K9LLX3</accession>
<dbReference type="PANTHER" id="PTHR30006:SF15">
    <property type="entry name" value="IRON-UTILIZATION PERIPLASMIC PROTEIN"/>
    <property type="match status" value="1"/>
</dbReference>
<dbReference type="SUPFAM" id="SSF53850">
    <property type="entry name" value="Periplasmic binding protein-like II"/>
    <property type="match status" value="1"/>
</dbReference>
<dbReference type="EMBL" id="CP022684">
    <property type="protein sequence ID" value="AUM12485.1"/>
    <property type="molecule type" value="Genomic_DNA"/>
</dbReference>
<reference evidence="6" key="1">
    <citation type="submission" date="2017-08" db="EMBL/GenBank/DDBJ databases">
        <title>Direct submision.</title>
        <authorList>
            <person name="Kim S.-J."/>
            <person name="Rhee S.-K."/>
        </authorList>
    </citation>
    <scope>NUCLEOTIDE SEQUENCE [LARGE SCALE GENOMIC DNA]</scope>
    <source>
        <strain evidence="6">GI5</strain>
    </source>
</reference>
<feature type="binding site" evidence="3">
    <location>
        <position position="223"/>
    </location>
    <ligand>
        <name>Fe cation</name>
        <dbReference type="ChEBI" id="CHEBI:24875"/>
    </ligand>
</feature>
<evidence type="ECO:0000256" key="3">
    <source>
        <dbReference type="PIRSR" id="PIRSR002825-1"/>
    </source>
</evidence>
<feature type="chain" id="PRO_5014662418" evidence="4">
    <location>
        <begin position="26"/>
        <end position="336"/>
    </location>
</feature>
<dbReference type="PANTHER" id="PTHR30006">
    <property type="entry name" value="THIAMINE-BINDING PERIPLASMIC PROTEIN-RELATED"/>
    <property type="match status" value="1"/>
</dbReference>
<dbReference type="InterPro" id="IPR026045">
    <property type="entry name" value="Ferric-bd"/>
</dbReference>
<evidence type="ECO:0000256" key="2">
    <source>
        <dbReference type="ARBA" id="ARBA00022729"/>
    </source>
</evidence>
<dbReference type="OrthoDB" id="9769567at2"/>
<keyword evidence="6" id="KW-1185">Reference proteome</keyword>
<evidence type="ECO:0000313" key="5">
    <source>
        <dbReference type="EMBL" id="AUM12485.1"/>
    </source>
</evidence>
<name>A0A2K9LLX3_9GAMM</name>
<protein>
    <submittedName>
        <fullName evidence="5">Fe(3+) ABC transporter substrate-binding protein</fullName>
    </submittedName>
</protein>
<dbReference type="RefSeq" id="WP_101893852.1">
    <property type="nucleotide sequence ID" value="NZ_CP022684.1"/>
</dbReference>
<dbReference type="Gene3D" id="3.40.190.10">
    <property type="entry name" value="Periplasmic binding protein-like II"/>
    <property type="match status" value="2"/>
</dbReference>
<keyword evidence="2 4" id="KW-0732">Signal</keyword>
<gene>
    <name evidence="5" type="ORF">Kalk_08650</name>
</gene>
<keyword evidence="3" id="KW-0479">Metal-binding</keyword>
<dbReference type="AlphaFoldDB" id="A0A2K9LLX3"/>
<evidence type="ECO:0000256" key="1">
    <source>
        <dbReference type="ARBA" id="ARBA00008520"/>
    </source>
</evidence>